<proteinExistence type="predicted"/>
<accession>X0YMZ4</accession>
<protein>
    <submittedName>
        <fullName evidence="1">Uncharacterized protein</fullName>
    </submittedName>
</protein>
<dbReference type="EMBL" id="BARS01058620">
    <property type="protein sequence ID" value="GAG49853.1"/>
    <property type="molecule type" value="Genomic_DNA"/>
</dbReference>
<sequence length="90" mass="10091">PANVDERWCGGNDDMVKDVDGQCHDIDSYIDAYVDANPPKTLAIRQPHLADNCQEDEDWATVHFETPNAVDDIHGVTRLCVNHEELVMEG</sequence>
<feature type="non-terminal residue" evidence="1">
    <location>
        <position position="90"/>
    </location>
</feature>
<comment type="caution">
    <text evidence="1">The sequence shown here is derived from an EMBL/GenBank/DDBJ whole genome shotgun (WGS) entry which is preliminary data.</text>
</comment>
<gene>
    <name evidence="1" type="ORF">S01H1_85386</name>
</gene>
<organism evidence="1">
    <name type="scientific">marine sediment metagenome</name>
    <dbReference type="NCBI Taxonomy" id="412755"/>
    <lineage>
        <taxon>unclassified sequences</taxon>
        <taxon>metagenomes</taxon>
        <taxon>ecological metagenomes</taxon>
    </lineage>
</organism>
<reference evidence="1" key="1">
    <citation type="journal article" date="2014" name="Front. Microbiol.">
        <title>High frequency of phylogenetically diverse reductive dehalogenase-homologous genes in deep subseafloor sedimentary metagenomes.</title>
        <authorList>
            <person name="Kawai M."/>
            <person name="Futagami T."/>
            <person name="Toyoda A."/>
            <person name="Takaki Y."/>
            <person name="Nishi S."/>
            <person name="Hori S."/>
            <person name="Arai W."/>
            <person name="Tsubouchi T."/>
            <person name="Morono Y."/>
            <person name="Uchiyama I."/>
            <person name="Ito T."/>
            <person name="Fujiyama A."/>
            <person name="Inagaki F."/>
            <person name="Takami H."/>
        </authorList>
    </citation>
    <scope>NUCLEOTIDE SEQUENCE</scope>
    <source>
        <strain evidence="1">Expedition CK06-06</strain>
    </source>
</reference>
<feature type="non-terminal residue" evidence="1">
    <location>
        <position position="1"/>
    </location>
</feature>
<name>X0YMZ4_9ZZZZ</name>
<evidence type="ECO:0000313" key="1">
    <source>
        <dbReference type="EMBL" id="GAG49853.1"/>
    </source>
</evidence>
<dbReference type="AlphaFoldDB" id="X0YMZ4"/>